<proteinExistence type="predicted"/>
<feature type="domain" description="Nuclease associated modular" evidence="2">
    <location>
        <begin position="212"/>
        <end position="228"/>
    </location>
</feature>
<feature type="region of interest" description="Disordered" evidence="1">
    <location>
        <begin position="209"/>
        <end position="278"/>
    </location>
</feature>
<feature type="domain" description="Nuclease associated modular" evidence="2">
    <location>
        <begin position="400"/>
        <end position="416"/>
    </location>
</feature>
<organism evidence="3 4">
    <name type="scientific">Prorocentrum cordatum</name>
    <dbReference type="NCBI Taxonomy" id="2364126"/>
    <lineage>
        <taxon>Eukaryota</taxon>
        <taxon>Sar</taxon>
        <taxon>Alveolata</taxon>
        <taxon>Dinophyceae</taxon>
        <taxon>Prorocentrales</taxon>
        <taxon>Prorocentraceae</taxon>
        <taxon>Prorocentrum</taxon>
    </lineage>
</organism>
<dbReference type="InterPro" id="IPR003611">
    <property type="entry name" value="NUMOD3"/>
</dbReference>
<protein>
    <recommendedName>
        <fullName evidence="2">Nuclease associated modular domain-containing protein</fullName>
    </recommendedName>
</protein>
<feature type="domain" description="Nuclease associated modular" evidence="2">
    <location>
        <begin position="311"/>
        <end position="327"/>
    </location>
</feature>
<evidence type="ECO:0000256" key="1">
    <source>
        <dbReference type="SAM" id="MobiDB-lite"/>
    </source>
</evidence>
<accession>A0ABN9VVS1</accession>
<evidence type="ECO:0000313" key="4">
    <source>
        <dbReference type="Proteomes" id="UP001189429"/>
    </source>
</evidence>
<feature type="compositionally biased region" description="Basic and acidic residues" evidence="1">
    <location>
        <begin position="328"/>
        <end position="372"/>
    </location>
</feature>
<feature type="compositionally biased region" description="Basic and acidic residues" evidence="1">
    <location>
        <begin position="379"/>
        <end position="396"/>
    </location>
</feature>
<reference evidence="3" key="1">
    <citation type="submission" date="2023-10" db="EMBL/GenBank/DDBJ databases">
        <authorList>
            <person name="Chen Y."/>
            <person name="Shah S."/>
            <person name="Dougan E. K."/>
            <person name="Thang M."/>
            <person name="Chan C."/>
        </authorList>
    </citation>
    <scope>NUCLEOTIDE SEQUENCE [LARGE SCALE GENOMIC DNA]</scope>
</reference>
<feature type="domain" description="Nuclease associated modular" evidence="2">
    <location>
        <begin position="294"/>
        <end position="310"/>
    </location>
</feature>
<feature type="compositionally biased region" description="Basic and acidic residues" evidence="1">
    <location>
        <begin position="256"/>
        <end position="278"/>
    </location>
</feature>
<gene>
    <name evidence="3" type="ORF">PCOR1329_LOCUS61687</name>
</gene>
<dbReference type="Proteomes" id="UP001189429">
    <property type="component" value="Unassembled WGS sequence"/>
</dbReference>
<feature type="region of interest" description="Disordered" evidence="1">
    <location>
        <begin position="291"/>
        <end position="440"/>
    </location>
</feature>
<feature type="domain" description="Nuclease associated modular" evidence="2">
    <location>
        <begin position="352"/>
        <end position="368"/>
    </location>
</feature>
<feature type="compositionally biased region" description="Basic and acidic residues" evidence="1">
    <location>
        <begin position="428"/>
        <end position="440"/>
    </location>
</feature>
<feature type="domain" description="Nuclease associated modular" evidence="2">
    <location>
        <begin position="253"/>
        <end position="269"/>
    </location>
</feature>
<dbReference type="EMBL" id="CAUYUJ010017766">
    <property type="protein sequence ID" value="CAK0877694.1"/>
    <property type="molecule type" value="Genomic_DNA"/>
</dbReference>
<dbReference type="SMART" id="SM00496">
    <property type="entry name" value="IENR2"/>
    <property type="match status" value="11"/>
</dbReference>
<evidence type="ECO:0000259" key="2">
    <source>
        <dbReference type="SMART" id="SM00496"/>
    </source>
</evidence>
<feature type="compositionally biased region" description="Basic and acidic residues" evidence="1">
    <location>
        <begin position="218"/>
        <end position="249"/>
    </location>
</feature>
<dbReference type="SUPFAM" id="SSF64496">
    <property type="entry name" value="DNA-binding domain of intron-encoded endonucleases"/>
    <property type="match status" value="5"/>
</dbReference>
<feature type="domain" description="Nuclease associated modular" evidence="2">
    <location>
        <begin position="376"/>
        <end position="392"/>
    </location>
</feature>
<keyword evidence="4" id="KW-1185">Reference proteome</keyword>
<dbReference type="Pfam" id="PF07460">
    <property type="entry name" value="NUMOD3"/>
    <property type="match status" value="4"/>
</dbReference>
<feature type="domain" description="Nuclease associated modular" evidence="2">
    <location>
        <begin position="270"/>
        <end position="286"/>
    </location>
</feature>
<feature type="domain" description="Nuclease associated modular" evidence="2">
    <location>
        <begin position="424"/>
        <end position="440"/>
    </location>
</feature>
<sequence>MLKTACARRRFDISSCLAGECEDGSRGSGGPDVDPASVFWCRVPVMIQHQLFTIRRIALSCVHRWPCHGKVTPCGGGQLSALFCSFVSSWRGPPSGPTFGEALAAYGAQAQAGPLARHYTYALRGSQTGRWYIGSRTCPPAVSSPEADTSYMGSSSDSQFKQERMHKLILTKHNTRADVVEAECFFHEFYNVAANREFANRARQTSIGFNRQGAQHNESTKRKISETRQGKLHSEETKQKMSAAKRGDRNPFFGKKHSEETKKKMSETQRGKLHSEETKQKISAALRGDRHPFFGKKHSEETKKKMSETQRGKLHSEETKQKISAAMRGDRHPLFGKNHSEETKKKMSETRRGKTPSDETKQKMSAAKRGDRNPLFGKNHSEETKQKMSAAKRGDRNPLFGKSHSEETKQQISAAKRGDRNPLFGKNHSAEAKKKMSEIR</sequence>
<comment type="caution">
    <text evidence="3">The sequence shown here is derived from an EMBL/GenBank/DDBJ whole genome shotgun (WGS) entry which is preliminary data.</text>
</comment>
<evidence type="ECO:0000313" key="3">
    <source>
        <dbReference type="EMBL" id="CAK0877694.1"/>
    </source>
</evidence>
<feature type="compositionally biased region" description="Basic and acidic residues" evidence="1">
    <location>
        <begin position="291"/>
        <end position="321"/>
    </location>
</feature>
<name>A0ABN9VVS1_9DINO</name>
<feature type="domain" description="Nuclease associated modular" evidence="2">
    <location>
        <begin position="229"/>
        <end position="245"/>
    </location>
</feature>
<feature type="domain" description="Nuclease associated modular" evidence="2">
    <location>
        <begin position="335"/>
        <end position="351"/>
    </location>
</feature>